<feature type="region of interest" description="Disordered" evidence="1">
    <location>
        <begin position="102"/>
        <end position="124"/>
    </location>
</feature>
<dbReference type="AlphaFoldDB" id="A0A9X9WXJ2"/>
<keyword evidence="2" id="KW-0732">Signal</keyword>
<evidence type="ECO:0000313" key="3">
    <source>
        <dbReference type="EMBL" id="MBR0671871.1"/>
    </source>
</evidence>
<reference evidence="3" key="2">
    <citation type="journal article" date="2021" name="Syst. Appl. Microbiol.">
        <title>Roseomonas hellenica sp. nov., isolated from roots of wild-growing Alkanna tinctoria.</title>
        <authorList>
            <person name="Rat A."/>
            <person name="Naranjo H.D."/>
            <person name="Lebbe L."/>
            <person name="Cnockaert M."/>
            <person name="Krigas N."/>
            <person name="Grigoriadou K."/>
            <person name="Maloupa E."/>
            <person name="Willems A."/>
        </authorList>
    </citation>
    <scope>NUCLEOTIDE SEQUENCE</scope>
    <source>
        <strain evidence="3">LMG 31231</strain>
    </source>
</reference>
<dbReference type="EMBL" id="JAAEDM010000027">
    <property type="protein sequence ID" value="MBR0671871.1"/>
    <property type="molecule type" value="Genomic_DNA"/>
</dbReference>
<reference evidence="3" key="1">
    <citation type="submission" date="2020-01" db="EMBL/GenBank/DDBJ databases">
        <authorList>
            <person name="Rat A."/>
        </authorList>
    </citation>
    <scope>NUCLEOTIDE SEQUENCE</scope>
    <source>
        <strain evidence="3">LMG 31231</strain>
    </source>
</reference>
<gene>
    <name evidence="3" type="ORF">GXW76_11885</name>
</gene>
<dbReference type="PROSITE" id="PS51257">
    <property type="entry name" value="PROKAR_LIPOPROTEIN"/>
    <property type="match status" value="1"/>
</dbReference>
<organism evidence="3 4">
    <name type="scientific">Neoroseomonas soli</name>
    <dbReference type="NCBI Taxonomy" id="1081025"/>
    <lineage>
        <taxon>Bacteria</taxon>
        <taxon>Pseudomonadati</taxon>
        <taxon>Pseudomonadota</taxon>
        <taxon>Alphaproteobacteria</taxon>
        <taxon>Acetobacterales</taxon>
        <taxon>Acetobacteraceae</taxon>
        <taxon>Neoroseomonas</taxon>
    </lineage>
</organism>
<evidence type="ECO:0000256" key="2">
    <source>
        <dbReference type="SAM" id="SignalP"/>
    </source>
</evidence>
<evidence type="ECO:0008006" key="5">
    <source>
        <dbReference type="Google" id="ProtNLM"/>
    </source>
</evidence>
<feature type="signal peptide" evidence="2">
    <location>
        <begin position="1"/>
        <end position="24"/>
    </location>
</feature>
<accession>A0A9X9WXJ2</accession>
<evidence type="ECO:0000256" key="1">
    <source>
        <dbReference type="SAM" id="MobiDB-lite"/>
    </source>
</evidence>
<keyword evidence="4" id="KW-1185">Reference proteome</keyword>
<dbReference type="RefSeq" id="WP_211862244.1">
    <property type="nucleotide sequence ID" value="NZ_JAAEDM010000027.1"/>
</dbReference>
<protein>
    <recommendedName>
        <fullName evidence="5">Lipoprotein</fullName>
    </recommendedName>
</protein>
<name>A0A9X9WXJ2_9PROT</name>
<sequence length="124" mass="13492">MIRLAPVLPLLASLVLAGCSTAEAPRSMRSATAAAGDDAALRNACEAEAERAVIYRERGQEARLDRDLGQTDQTNTIPSLRVQSDAFNRRVLREELIRDCIRANTAGPQPTDRTPAPAPRGRRN</sequence>
<proteinExistence type="predicted"/>
<evidence type="ECO:0000313" key="4">
    <source>
        <dbReference type="Proteomes" id="UP001138751"/>
    </source>
</evidence>
<comment type="caution">
    <text evidence="3">The sequence shown here is derived from an EMBL/GenBank/DDBJ whole genome shotgun (WGS) entry which is preliminary data.</text>
</comment>
<dbReference type="Proteomes" id="UP001138751">
    <property type="component" value="Unassembled WGS sequence"/>
</dbReference>
<feature type="chain" id="PRO_5040759613" description="Lipoprotein" evidence="2">
    <location>
        <begin position="25"/>
        <end position="124"/>
    </location>
</feature>